<dbReference type="EMBL" id="BTGU01000094">
    <property type="protein sequence ID" value="GMN59996.1"/>
    <property type="molecule type" value="Genomic_DNA"/>
</dbReference>
<dbReference type="AlphaFoldDB" id="A0AA88DR55"/>
<evidence type="ECO:0000313" key="2">
    <source>
        <dbReference type="Proteomes" id="UP001187192"/>
    </source>
</evidence>
<organism evidence="1 2">
    <name type="scientific">Ficus carica</name>
    <name type="common">Common fig</name>
    <dbReference type="NCBI Taxonomy" id="3494"/>
    <lineage>
        <taxon>Eukaryota</taxon>
        <taxon>Viridiplantae</taxon>
        <taxon>Streptophyta</taxon>
        <taxon>Embryophyta</taxon>
        <taxon>Tracheophyta</taxon>
        <taxon>Spermatophyta</taxon>
        <taxon>Magnoliopsida</taxon>
        <taxon>eudicotyledons</taxon>
        <taxon>Gunneridae</taxon>
        <taxon>Pentapetalae</taxon>
        <taxon>rosids</taxon>
        <taxon>fabids</taxon>
        <taxon>Rosales</taxon>
        <taxon>Moraceae</taxon>
        <taxon>Ficeae</taxon>
        <taxon>Ficus</taxon>
    </lineage>
</organism>
<keyword evidence="2" id="KW-1185">Reference proteome</keyword>
<protein>
    <submittedName>
        <fullName evidence="1">Uncharacterized protein</fullName>
    </submittedName>
</protein>
<proteinExistence type="predicted"/>
<gene>
    <name evidence="1" type="ORF">TIFTF001_029091</name>
</gene>
<accession>A0AA88DR55</accession>
<evidence type="ECO:0000313" key="1">
    <source>
        <dbReference type="EMBL" id="GMN59996.1"/>
    </source>
</evidence>
<name>A0AA88DR55_FICCA</name>
<dbReference type="Proteomes" id="UP001187192">
    <property type="component" value="Unassembled WGS sequence"/>
</dbReference>
<sequence length="51" mass="5410">MGAAARIWWLGLQEARYSGLFVRCSAPGTGEGWAAVGFLYAAACKVQLSAF</sequence>
<reference evidence="1" key="1">
    <citation type="submission" date="2023-07" db="EMBL/GenBank/DDBJ databases">
        <title>draft genome sequence of fig (Ficus carica).</title>
        <authorList>
            <person name="Takahashi T."/>
            <person name="Nishimura K."/>
        </authorList>
    </citation>
    <scope>NUCLEOTIDE SEQUENCE</scope>
</reference>
<comment type="caution">
    <text evidence="1">The sequence shown here is derived from an EMBL/GenBank/DDBJ whole genome shotgun (WGS) entry which is preliminary data.</text>
</comment>